<dbReference type="GeneID" id="27901857"/>
<keyword evidence="6" id="KW-1185">Reference proteome</keyword>
<dbReference type="eggNOG" id="KOG0800">
    <property type="taxonomic scope" value="Eukaryota"/>
</dbReference>
<evidence type="ECO:0000256" key="2">
    <source>
        <dbReference type="SAM" id="MobiDB-lite"/>
    </source>
</evidence>
<dbReference type="SUPFAM" id="SSF57850">
    <property type="entry name" value="RING/U-box"/>
    <property type="match status" value="1"/>
</dbReference>
<name>M3CKW9_SPHMS</name>
<dbReference type="OrthoDB" id="21204at2759"/>
<sequence length="523" mass="57347">MSAQALTVVTLIVPNAEWHASGHDDQPVLLSSALSFTFNTSFDIRTVSSRGASSGSDVTGLLYVPTLAATSSCVNASEPYIPAAVTRRANLPPDDYNLVALAPWVSGECSLEYMEAARRDPTKAILFFVPGMPGIPPNADDAQWDISSSQNWKATNGFPVYAVNGANGALLLRASAMYSGNMTDVPHGHMLAEYYASRDYVRLHADIDTGNRRSLPSLWVFLLIVVGFLLAIIGSASFGLHLFRRHRRQTLRRRVQSGHVDLEAVGIKRLTVPRAVLDAMPLCQYGKTHSALHRTTSHGLTDIEKEVASTQIEQVNVSSRPAALAPTSTSYHHDALLQPTCAICLDDFVPFTTEQDGTIVRELPCHHLFHPECVDAFLRESSSLCPMCKKTVLPAGYCPRIITNAMVRRERLLRQARERAAADSDSSDSASPDTIRDRLQSMPGVRQFRASRRRQQMTPLDSDTVRGHATPTTPLSLDLDRSQIQPHATADRRGGGPRQRAEYMLGRLAPEDPEAEETKTTVA</sequence>
<dbReference type="Pfam" id="PF13639">
    <property type="entry name" value="zf-RING_2"/>
    <property type="match status" value="1"/>
</dbReference>
<keyword evidence="3" id="KW-0472">Membrane</keyword>
<dbReference type="EMBL" id="KB456262">
    <property type="protein sequence ID" value="EMF14408.1"/>
    <property type="molecule type" value="Genomic_DNA"/>
</dbReference>
<dbReference type="Gene3D" id="3.30.40.10">
    <property type="entry name" value="Zinc/RING finger domain, C3HC4 (zinc finger)"/>
    <property type="match status" value="1"/>
</dbReference>
<protein>
    <recommendedName>
        <fullName evidence="4">RING-type domain-containing protein</fullName>
    </recommendedName>
</protein>
<dbReference type="STRING" id="692275.M3CKW9"/>
<evidence type="ECO:0000259" key="4">
    <source>
        <dbReference type="PROSITE" id="PS50089"/>
    </source>
</evidence>
<dbReference type="PANTHER" id="PTHR22765:SF416">
    <property type="entry name" value="E3 UBIQUITIN-PROTEIN LIGASE GODZILLA"/>
    <property type="match status" value="1"/>
</dbReference>
<dbReference type="GO" id="GO:0005737">
    <property type="term" value="C:cytoplasm"/>
    <property type="evidence" value="ECO:0007669"/>
    <property type="project" value="TreeGrafter"/>
</dbReference>
<keyword evidence="1" id="KW-0479">Metal-binding</keyword>
<evidence type="ECO:0000256" key="1">
    <source>
        <dbReference type="PROSITE-ProRule" id="PRU00175"/>
    </source>
</evidence>
<dbReference type="CDD" id="cd16454">
    <property type="entry name" value="RING-H2_PA-TM-RING"/>
    <property type="match status" value="1"/>
</dbReference>
<feature type="transmembrane region" description="Helical" evidence="3">
    <location>
        <begin position="218"/>
        <end position="243"/>
    </location>
</feature>
<gene>
    <name evidence="5" type="ORF">SEPMUDRAFT_148122</name>
</gene>
<keyword evidence="3" id="KW-1133">Transmembrane helix</keyword>
<dbReference type="GO" id="GO:0006511">
    <property type="term" value="P:ubiquitin-dependent protein catabolic process"/>
    <property type="evidence" value="ECO:0007669"/>
    <property type="project" value="TreeGrafter"/>
</dbReference>
<dbReference type="RefSeq" id="XP_016762529.1">
    <property type="nucleotide sequence ID" value="XM_016904720.1"/>
</dbReference>
<dbReference type="HOGENOM" id="CLU_027981_1_2_1"/>
<dbReference type="InterPro" id="IPR051826">
    <property type="entry name" value="E3_ubiquitin-ligase_domain"/>
</dbReference>
<feature type="compositionally biased region" description="Low complexity" evidence="2">
    <location>
        <begin position="423"/>
        <end position="433"/>
    </location>
</feature>
<evidence type="ECO:0000313" key="6">
    <source>
        <dbReference type="Proteomes" id="UP000016931"/>
    </source>
</evidence>
<dbReference type="SMART" id="SM00184">
    <property type="entry name" value="RING"/>
    <property type="match status" value="1"/>
</dbReference>
<dbReference type="InterPro" id="IPR001841">
    <property type="entry name" value="Znf_RING"/>
</dbReference>
<dbReference type="OMA" id="PTCPICM"/>
<reference evidence="5 6" key="1">
    <citation type="journal article" date="2012" name="PLoS Pathog.">
        <title>Diverse lifestyles and strategies of plant pathogenesis encoded in the genomes of eighteen Dothideomycetes fungi.</title>
        <authorList>
            <person name="Ohm R.A."/>
            <person name="Feau N."/>
            <person name="Henrissat B."/>
            <person name="Schoch C.L."/>
            <person name="Horwitz B.A."/>
            <person name="Barry K.W."/>
            <person name="Condon B.J."/>
            <person name="Copeland A.C."/>
            <person name="Dhillon B."/>
            <person name="Glaser F."/>
            <person name="Hesse C.N."/>
            <person name="Kosti I."/>
            <person name="LaButti K."/>
            <person name="Lindquist E.A."/>
            <person name="Lucas S."/>
            <person name="Salamov A.A."/>
            <person name="Bradshaw R.E."/>
            <person name="Ciuffetti L."/>
            <person name="Hamelin R.C."/>
            <person name="Kema G.H.J."/>
            <person name="Lawrence C."/>
            <person name="Scott J.A."/>
            <person name="Spatafora J.W."/>
            <person name="Turgeon B.G."/>
            <person name="de Wit P.J.G.M."/>
            <person name="Zhong S."/>
            <person name="Goodwin S.B."/>
            <person name="Grigoriev I.V."/>
        </authorList>
    </citation>
    <scope>NUCLEOTIDE SEQUENCE [LARGE SCALE GENOMIC DNA]</scope>
    <source>
        <strain evidence="5 6">SO2202</strain>
    </source>
</reference>
<organism evidence="5 6">
    <name type="scientific">Sphaerulina musiva (strain SO2202)</name>
    <name type="common">Poplar stem canker fungus</name>
    <name type="synonym">Septoria musiva</name>
    <dbReference type="NCBI Taxonomy" id="692275"/>
    <lineage>
        <taxon>Eukaryota</taxon>
        <taxon>Fungi</taxon>
        <taxon>Dikarya</taxon>
        <taxon>Ascomycota</taxon>
        <taxon>Pezizomycotina</taxon>
        <taxon>Dothideomycetes</taxon>
        <taxon>Dothideomycetidae</taxon>
        <taxon>Mycosphaerellales</taxon>
        <taxon>Mycosphaerellaceae</taxon>
        <taxon>Sphaerulina</taxon>
    </lineage>
</organism>
<dbReference type="PROSITE" id="PS50089">
    <property type="entry name" value="ZF_RING_2"/>
    <property type="match status" value="1"/>
</dbReference>
<keyword evidence="1" id="KW-0862">Zinc</keyword>
<feature type="domain" description="RING-type" evidence="4">
    <location>
        <begin position="341"/>
        <end position="389"/>
    </location>
</feature>
<dbReference type="GO" id="GO:0008270">
    <property type="term" value="F:zinc ion binding"/>
    <property type="evidence" value="ECO:0007669"/>
    <property type="project" value="UniProtKB-KW"/>
</dbReference>
<dbReference type="InterPro" id="IPR013083">
    <property type="entry name" value="Znf_RING/FYVE/PHD"/>
</dbReference>
<accession>M3CKW9</accession>
<feature type="region of interest" description="Disordered" evidence="2">
    <location>
        <begin position="417"/>
        <end position="523"/>
    </location>
</feature>
<proteinExistence type="predicted"/>
<dbReference type="Proteomes" id="UP000016931">
    <property type="component" value="Unassembled WGS sequence"/>
</dbReference>
<dbReference type="PANTHER" id="PTHR22765">
    <property type="entry name" value="RING FINGER AND PROTEASE ASSOCIATED DOMAIN-CONTAINING"/>
    <property type="match status" value="1"/>
</dbReference>
<dbReference type="AlphaFoldDB" id="M3CKW9"/>
<dbReference type="GO" id="GO:0061630">
    <property type="term" value="F:ubiquitin protein ligase activity"/>
    <property type="evidence" value="ECO:0007669"/>
    <property type="project" value="TreeGrafter"/>
</dbReference>
<keyword evidence="1" id="KW-0863">Zinc-finger</keyword>
<evidence type="ECO:0000256" key="3">
    <source>
        <dbReference type="SAM" id="Phobius"/>
    </source>
</evidence>
<evidence type="ECO:0000313" key="5">
    <source>
        <dbReference type="EMBL" id="EMF14408.1"/>
    </source>
</evidence>
<keyword evidence="3" id="KW-0812">Transmembrane</keyword>